<sequence>MRRQCRLIFIFVFAVLVLLPVDGIILDNCSRYITISKLFLPSKDIDNFKKGSTEIQASDWKSCFLSCCYLSSCREVVYGVRTGCLHVECSGPFGFCKYRPNELMDVSIHGIIIRERRLDIPLSEQLDQLQFRNGPSLVTSDMRFTHVQQCAQYVEPVNVTGVAESWATKRFSPFSYLYGIPRAVPPLGMRSAVPLGGLGTGSFELRADGSFTEWTLENQSPGGSAKLSQGALDLAFIGVRVQTAKGVKASLLRTHPAHGLPSVDGLSYSGAFPVSKLVVEDKGFFGVQMDLYAYGSLRARNATASALPAVFFTLRVRNPTTNSANVSLLLNLPLGEQPDTSREGHAFKVVKDVSTSSICAELCQEHLRCKAWSLENGSCELKDIMPLHAYKRATTSGVKGFWGSSHDRLTCGRPGRYPNSGSTTIMLVKKDKNDNKYRRDSVYENHEDSNNSNNSKEGRYGNTGNEVTQHNSSNKKRHDGDNMVNTQRKYYKSDKRRKKNNSKNDKDKDSSNNNKNDKDKDSSNNNNKNGKNNSGNTNNNVERENTHGAHKETNNKDEYESENIQKKKLNTKKSKKGKTNIEDITFSSAVSNDINDIWKHFEKYGHLHNMVVKDTGFHGSGVGRMILRPGEEATITLVMAWYYPFRDHAGEIVGQYYGNIFKSSEEVASHARQNIKNVLSELISYRENMMPPRAPNWDPQEIFHIDSSLPDWLQDMLVNSLSYWRTGFWVADGRWRQWETFDCNDVDSVHNDFQRELPYVLFFPGLLENVVRAWAKSQLPNGIIPEALQGQFGCWAKTNKLDAVGGRLNMADVHPAFIAQVYHLYIWAGKEQLLRDLWPTVRKATQWMIDEGTDGTGLPLRMTNTYDILQLQQYDHSFYNSVMFLLGLRAAEEIAEVQKDVDMYFLIREAIAKALKKVDQLFWDDERGYYHAWWDSKKGSPPWMMADSLYGQVWAYTLGLGNLLDPEKMKSHMNKENLLNDTPYGLRVMTNNRANKEDDTNKTRRKRDVTEEQKRILEFNQYYENLNQNSYRPTSEDLSYGTEDYQRTLNSINNGYGRTMHIYQNSQSPNVYPVYQYQDGYAVDQRRGFRAMTDWDKYYHYMEEENRPSMNEYLSTSGSPVRGEKESVALQYENLESVSSTNLERNLYASYVFSNDAKDSNKELPSRKVKVKEDEEYDSSSPRNIIKTAATQKHAEGKPFQKPNNSSNCSLLRKHSIYKSIWMGASPDWTSMQIHLGIDPYKALEQTKKSLLHYRDHLNDLWNIHGLTAGSGYGLDGQPWCTSHYTFHMVLWHIPFALSGQQYSIIERSLVFNPRVKVPYALPFFLPYASGTIEAVYSPNRRAVLFKVSVTHGYLILKSLVISGTVWPGKVLKLEKGEFVIWS</sequence>
<feature type="domain" description="Glycosyl-hydrolase family 116 catalytic region" evidence="3">
    <location>
        <begin position="811"/>
        <end position="975"/>
    </location>
</feature>
<keyword evidence="2" id="KW-0732">Signal</keyword>
<dbReference type="InterPro" id="IPR024462">
    <property type="entry name" value="GH116_N"/>
</dbReference>
<dbReference type="GeneID" id="116288065"/>
<organism evidence="5 6">
    <name type="scientific">Actinia tenebrosa</name>
    <name type="common">Australian red waratah sea anemone</name>
    <dbReference type="NCBI Taxonomy" id="6105"/>
    <lineage>
        <taxon>Eukaryota</taxon>
        <taxon>Metazoa</taxon>
        <taxon>Cnidaria</taxon>
        <taxon>Anthozoa</taxon>
        <taxon>Hexacorallia</taxon>
        <taxon>Actiniaria</taxon>
        <taxon>Actiniidae</taxon>
        <taxon>Actinia</taxon>
    </lineage>
</organism>
<evidence type="ECO:0000256" key="1">
    <source>
        <dbReference type="SAM" id="MobiDB-lite"/>
    </source>
</evidence>
<feature type="region of interest" description="Disordered" evidence="1">
    <location>
        <begin position="412"/>
        <end position="577"/>
    </location>
</feature>
<dbReference type="Gene3D" id="3.50.4.10">
    <property type="entry name" value="Hepatocyte Growth Factor"/>
    <property type="match status" value="1"/>
</dbReference>
<dbReference type="InterPro" id="IPR052566">
    <property type="entry name" value="Non-lysos_glucosylceramidase"/>
</dbReference>
<dbReference type="Proteomes" id="UP000515163">
    <property type="component" value="Unplaced"/>
</dbReference>
<evidence type="ECO:0000259" key="4">
    <source>
        <dbReference type="Pfam" id="PF12215"/>
    </source>
</evidence>
<feature type="compositionally biased region" description="Basic residues" evidence="1">
    <location>
        <begin position="566"/>
        <end position="577"/>
    </location>
</feature>
<dbReference type="Gene3D" id="1.50.10.10">
    <property type="match status" value="1"/>
</dbReference>
<reference evidence="6" key="1">
    <citation type="submission" date="2025-08" db="UniProtKB">
        <authorList>
            <consortium name="RefSeq"/>
        </authorList>
    </citation>
    <scope>IDENTIFICATION</scope>
    <source>
        <tissue evidence="6">Tentacle</tissue>
    </source>
</reference>
<feature type="compositionally biased region" description="Low complexity" evidence="1">
    <location>
        <begin position="523"/>
        <end position="540"/>
    </location>
</feature>
<gene>
    <name evidence="6" type="primary">LOC116288065</name>
</gene>
<feature type="compositionally biased region" description="Basic and acidic residues" evidence="1">
    <location>
        <begin position="502"/>
        <end position="522"/>
    </location>
</feature>
<feature type="compositionally biased region" description="Basic and acidic residues" evidence="1">
    <location>
        <begin position="541"/>
        <end position="558"/>
    </location>
</feature>
<evidence type="ECO:0000259" key="3">
    <source>
        <dbReference type="Pfam" id="PF04685"/>
    </source>
</evidence>
<dbReference type="OrthoDB" id="6019299at2759"/>
<evidence type="ECO:0000256" key="2">
    <source>
        <dbReference type="SAM" id="SignalP"/>
    </source>
</evidence>
<keyword evidence="5" id="KW-1185">Reference proteome</keyword>
<dbReference type="InterPro" id="IPR006775">
    <property type="entry name" value="GH116_catalytic"/>
</dbReference>
<dbReference type="PANTHER" id="PTHR12654:SF0">
    <property type="entry name" value="NON-LYSOSOMAL GLUCOSYLCERAMIDASE"/>
    <property type="match status" value="1"/>
</dbReference>
<feature type="chain" id="PRO_5027902568" evidence="2">
    <location>
        <begin position="24"/>
        <end position="1383"/>
    </location>
</feature>
<feature type="compositionally biased region" description="Basic and acidic residues" evidence="1">
    <location>
        <begin position="428"/>
        <end position="449"/>
    </location>
</feature>
<dbReference type="Pfam" id="PF04685">
    <property type="entry name" value="DUF608"/>
    <property type="match status" value="1"/>
</dbReference>
<dbReference type="InParanoid" id="A0A6P8HD63"/>
<dbReference type="SUPFAM" id="SSF48208">
    <property type="entry name" value="Six-hairpin glycosidases"/>
    <property type="match status" value="1"/>
</dbReference>
<feature type="signal peptide" evidence="2">
    <location>
        <begin position="1"/>
        <end position="23"/>
    </location>
</feature>
<evidence type="ECO:0000313" key="5">
    <source>
        <dbReference type="Proteomes" id="UP000515163"/>
    </source>
</evidence>
<evidence type="ECO:0000313" key="6">
    <source>
        <dbReference type="RefSeq" id="XP_031550637.1"/>
    </source>
</evidence>
<feature type="region of interest" description="Disordered" evidence="1">
    <location>
        <begin position="1159"/>
        <end position="1184"/>
    </location>
</feature>
<dbReference type="SUPFAM" id="SSF57414">
    <property type="entry name" value="Hairpin loop containing domain-like"/>
    <property type="match status" value="1"/>
</dbReference>
<dbReference type="KEGG" id="aten:116288065"/>
<dbReference type="GO" id="GO:0005975">
    <property type="term" value="P:carbohydrate metabolic process"/>
    <property type="evidence" value="ECO:0007669"/>
    <property type="project" value="InterPro"/>
</dbReference>
<feature type="compositionally biased region" description="Polar residues" evidence="1">
    <location>
        <begin position="462"/>
        <end position="472"/>
    </location>
</feature>
<dbReference type="InterPro" id="IPR012341">
    <property type="entry name" value="6hp_glycosidase-like_sf"/>
</dbReference>
<name>A0A6P8HD63_ACTTE</name>
<feature type="domain" description="Glycosyl-hydrolase family 116 N-terminal" evidence="4">
    <location>
        <begin position="192"/>
        <end position="336"/>
    </location>
</feature>
<dbReference type="GO" id="GO:0008422">
    <property type="term" value="F:beta-glucosidase activity"/>
    <property type="evidence" value="ECO:0007669"/>
    <property type="project" value="TreeGrafter"/>
</dbReference>
<accession>A0A6P8HD63</accession>
<proteinExistence type="predicted"/>
<protein>
    <submittedName>
        <fullName evidence="6">Uncharacterized protein LOC116288065</fullName>
    </submittedName>
</protein>
<dbReference type="Pfam" id="PF12215">
    <property type="entry name" value="Glyco_hydr_116N"/>
    <property type="match status" value="2"/>
</dbReference>
<dbReference type="InterPro" id="IPR008928">
    <property type="entry name" value="6-hairpin_glycosidase_sf"/>
</dbReference>
<dbReference type="PANTHER" id="PTHR12654">
    <property type="entry name" value="BILE ACID BETA-GLUCOSIDASE-RELATED"/>
    <property type="match status" value="1"/>
</dbReference>
<dbReference type="RefSeq" id="XP_031550637.1">
    <property type="nucleotide sequence ID" value="XM_031694777.1"/>
</dbReference>
<feature type="domain" description="Glycosyl-hydrolase family 116 N-terminal" evidence="4">
    <location>
        <begin position="531"/>
        <end position="677"/>
    </location>
</feature>